<protein>
    <recommendedName>
        <fullName evidence="5">FecR protein domain-containing protein</fullName>
    </recommendedName>
</protein>
<evidence type="ECO:0000256" key="2">
    <source>
        <dbReference type="SAM" id="SignalP"/>
    </source>
</evidence>
<keyword evidence="2" id="KW-0732">Signal</keyword>
<sequence length="243" mass="25318">MKSISLCLILAFSVSTTVSFAAQGGSIGQGDFSVMKGDQVVEQLKGQNPVQDSSMLVCDGKCMIKSEGISLVAADQAKFAIKNEADTFRLFLRSGSVDYVITEKARKIAFHTPEGVSYVADVIFNAGSDPVVRGTVTVTKDGKTEVSVKKGKLVFATADGMKTVNADEKIVLAISTPPAAPPSDGLVLGPLFWTGAGAAAIATGFIIANNNDDDDDDQGGGVPPAPDDDGQDTGGRDRRDNRA</sequence>
<proteinExistence type="predicted"/>
<reference evidence="3 4" key="1">
    <citation type="submission" date="2019-10" db="EMBL/GenBank/DDBJ databases">
        <title>Extracellular Electron Transfer in a Candidatus Methanoperedens spp. Enrichment Culture.</title>
        <authorList>
            <person name="Berger S."/>
            <person name="Rangel Shaw D."/>
            <person name="Berben T."/>
            <person name="In 'T Zandt M."/>
            <person name="Frank J."/>
            <person name="Reimann J."/>
            <person name="Jetten M.S.M."/>
            <person name="Welte C.U."/>
        </authorList>
    </citation>
    <scope>NUCLEOTIDE SEQUENCE [LARGE SCALE GENOMIC DNA]</scope>
    <source>
        <strain evidence="3">SB12</strain>
    </source>
</reference>
<dbReference type="AlphaFoldDB" id="A0A833LVL1"/>
<evidence type="ECO:0008006" key="5">
    <source>
        <dbReference type="Google" id="ProtNLM"/>
    </source>
</evidence>
<feature type="chain" id="PRO_5032982790" description="FecR protein domain-containing protein" evidence="2">
    <location>
        <begin position="22"/>
        <end position="243"/>
    </location>
</feature>
<feature type="region of interest" description="Disordered" evidence="1">
    <location>
        <begin position="210"/>
        <end position="243"/>
    </location>
</feature>
<gene>
    <name evidence="3" type="ORF">F9K24_22950</name>
</gene>
<evidence type="ECO:0000256" key="1">
    <source>
        <dbReference type="SAM" id="MobiDB-lite"/>
    </source>
</evidence>
<name>A0A833LVL1_9LEPT</name>
<organism evidence="3 4">
    <name type="scientific">Leptonema illini</name>
    <dbReference type="NCBI Taxonomy" id="183"/>
    <lineage>
        <taxon>Bacteria</taxon>
        <taxon>Pseudomonadati</taxon>
        <taxon>Spirochaetota</taxon>
        <taxon>Spirochaetia</taxon>
        <taxon>Leptospirales</taxon>
        <taxon>Leptospiraceae</taxon>
        <taxon>Leptonema</taxon>
    </lineage>
</organism>
<evidence type="ECO:0000313" key="4">
    <source>
        <dbReference type="Proteomes" id="UP000460298"/>
    </source>
</evidence>
<dbReference type="Proteomes" id="UP000460298">
    <property type="component" value="Unassembled WGS sequence"/>
</dbReference>
<feature type="compositionally biased region" description="Basic and acidic residues" evidence="1">
    <location>
        <begin position="234"/>
        <end position="243"/>
    </location>
</feature>
<dbReference type="EMBL" id="WBUI01000099">
    <property type="protein sequence ID" value="KAB2926785.1"/>
    <property type="molecule type" value="Genomic_DNA"/>
</dbReference>
<feature type="non-terminal residue" evidence="3">
    <location>
        <position position="243"/>
    </location>
</feature>
<evidence type="ECO:0000313" key="3">
    <source>
        <dbReference type="EMBL" id="KAB2926785.1"/>
    </source>
</evidence>
<feature type="signal peptide" evidence="2">
    <location>
        <begin position="1"/>
        <end position="21"/>
    </location>
</feature>
<comment type="caution">
    <text evidence="3">The sequence shown here is derived from an EMBL/GenBank/DDBJ whole genome shotgun (WGS) entry which is preliminary data.</text>
</comment>
<accession>A0A833LVL1</accession>